<reference evidence="1" key="1">
    <citation type="submission" date="2022-06" db="EMBL/GenBank/DDBJ databases">
        <title>Phylogenomic reconstructions and comparative analyses of Kickxellomycotina fungi.</title>
        <authorList>
            <person name="Reynolds N.K."/>
            <person name="Stajich J.E."/>
            <person name="Barry K."/>
            <person name="Grigoriev I.V."/>
            <person name="Crous P."/>
            <person name="Smith M.E."/>
        </authorList>
    </citation>
    <scope>NUCLEOTIDE SEQUENCE</scope>
    <source>
        <strain evidence="1">RSA 2271</strain>
    </source>
</reference>
<dbReference type="Proteomes" id="UP001145114">
    <property type="component" value="Unassembled WGS sequence"/>
</dbReference>
<feature type="non-terminal residue" evidence="1">
    <location>
        <position position="1"/>
    </location>
</feature>
<dbReference type="EMBL" id="JAMZIH010003563">
    <property type="protein sequence ID" value="KAJ1676745.1"/>
    <property type="molecule type" value="Genomic_DNA"/>
</dbReference>
<organism evidence="1 2">
    <name type="scientific">Spiromyces aspiralis</name>
    <dbReference type="NCBI Taxonomy" id="68401"/>
    <lineage>
        <taxon>Eukaryota</taxon>
        <taxon>Fungi</taxon>
        <taxon>Fungi incertae sedis</taxon>
        <taxon>Zoopagomycota</taxon>
        <taxon>Kickxellomycotina</taxon>
        <taxon>Kickxellomycetes</taxon>
        <taxon>Kickxellales</taxon>
        <taxon>Kickxellaceae</taxon>
        <taxon>Spiromyces</taxon>
    </lineage>
</organism>
<sequence>NLKQLKELFPETDEEIVESTLRACAGYLDPAIEKLLELTDPNYKADERSSQELHRIQQYNEDERLAMQIARREHRRQTNVVGKRRDPYHVCAAASARRVVMSI</sequence>
<proteinExistence type="predicted"/>
<protein>
    <submittedName>
        <fullName evidence="1">Uncharacterized protein</fullName>
    </submittedName>
</protein>
<evidence type="ECO:0000313" key="1">
    <source>
        <dbReference type="EMBL" id="KAJ1676745.1"/>
    </source>
</evidence>
<accession>A0ACC1HJJ4</accession>
<keyword evidence="2" id="KW-1185">Reference proteome</keyword>
<comment type="caution">
    <text evidence="1">The sequence shown here is derived from an EMBL/GenBank/DDBJ whole genome shotgun (WGS) entry which is preliminary data.</text>
</comment>
<name>A0ACC1HJJ4_9FUNG</name>
<gene>
    <name evidence="1" type="ORF">EV182_007576</name>
</gene>
<evidence type="ECO:0000313" key="2">
    <source>
        <dbReference type="Proteomes" id="UP001145114"/>
    </source>
</evidence>